<evidence type="ECO:0000313" key="4">
    <source>
        <dbReference type="Proteomes" id="UP000296706"/>
    </source>
</evidence>
<dbReference type="KEGG" id="hsn:DV733_12845"/>
<feature type="region of interest" description="Disordered" evidence="1">
    <location>
        <begin position="48"/>
        <end position="98"/>
    </location>
</feature>
<dbReference type="AlphaFoldDB" id="A0A4D6HFZ9"/>
<dbReference type="Pfam" id="PF24250">
    <property type="entry name" value="HVO_2718"/>
    <property type="match status" value="1"/>
</dbReference>
<sequence length="169" mass="17790">MAKYSTGGGSGDTGGSCELCGATDSSLETVNIAGAQLQVCATCAKHRDDAKGQTESSTDSGDSNDVNRKKRAAQNAAKIHDAQQGDPSHWEDGADYDDDQLPYLVSDYGRRLTEARQDAGLQREELADDLGLDEADILAVEQGRATQAGIGGSVITALEDRLDIQLAET</sequence>
<dbReference type="STRING" id="1457250.GCA_000755225_00316"/>
<reference evidence="3 4" key="1">
    <citation type="journal article" date="2019" name="Nat. Commun.">
        <title>A new type of DNA phosphorothioation-based antiviral system in archaea.</title>
        <authorList>
            <person name="Xiong L."/>
            <person name="Liu S."/>
            <person name="Chen S."/>
            <person name="Xiao Y."/>
            <person name="Zhu B."/>
            <person name="Gao Y."/>
            <person name="Zhang Y."/>
            <person name="Chen B."/>
            <person name="Luo J."/>
            <person name="Deng Z."/>
            <person name="Chen X."/>
            <person name="Wang L."/>
            <person name="Chen S."/>
        </authorList>
    </citation>
    <scope>NUCLEOTIDE SEQUENCE [LARGE SCALE GENOMIC DNA]</scope>
    <source>
        <strain evidence="3 4">CBA1105</strain>
    </source>
</reference>
<keyword evidence="4" id="KW-1185">Reference proteome</keyword>
<dbReference type="SMART" id="SM00530">
    <property type="entry name" value="HTH_XRE"/>
    <property type="match status" value="1"/>
</dbReference>
<dbReference type="InterPro" id="IPR001387">
    <property type="entry name" value="Cro/C1-type_HTH"/>
</dbReference>
<feature type="compositionally biased region" description="Basic and acidic residues" evidence="1">
    <location>
        <begin position="78"/>
        <end position="92"/>
    </location>
</feature>
<evidence type="ECO:0000313" key="3">
    <source>
        <dbReference type="EMBL" id="QCC52058.1"/>
    </source>
</evidence>
<protein>
    <submittedName>
        <fullName evidence="3">Transcriptional regulator</fullName>
    </submittedName>
</protein>
<feature type="domain" description="HTH cro/C1-type" evidence="2">
    <location>
        <begin position="111"/>
        <end position="169"/>
    </location>
</feature>
<dbReference type="InterPro" id="IPR058562">
    <property type="entry name" value="MJ0586_N"/>
</dbReference>
<dbReference type="EMBL" id="CP031310">
    <property type="protein sequence ID" value="QCC52058.1"/>
    <property type="molecule type" value="Genomic_DNA"/>
</dbReference>
<dbReference type="Proteomes" id="UP000296706">
    <property type="component" value="Chromosome"/>
</dbReference>
<dbReference type="Gene3D" id="1.10.260.40">
    <property type="entry name" value="lambda repressor-like DNA-binding domains"/>
    <property type="match status" value="1"/>
</dbReference>
<dbReference type="RefSeq" id="WP_049994340.1">
    <property type="nucleotide sequence ID" value="NZ_CP031310.1"/>
</dbReference>
<dbReference type="GO" id="GO:0003677">
    <property type="term" value="F:DNA binding"/>
    <property type="evidence" value="ECO:0007669"/>
    <property type="project" value="InterPro"/>
</dbReference>
<evidence type="ECO:0000259" key="2">
    <source>
        <dbReference type="SMART" id="SM00530"/>
    </source>
</evidence>
<dbReference type="InterPro" id="IPR057937">
    <property type="entry name" value="HVO_2718-like_HTH"/>
</dbReference>
<gene>
    <name evidence="3" type="ORF">DV733_12845</name>
</gene>
<dbReference type="SUPFAM" id="SSF47413">
    <property type="entry name" value="lambda repressor-like DNA-binding domains"/>
    <property type="match status" value="1"/>
</dbReference>
<organism evidence="3 4">
    <name type="scientific">Halapricum salinum</name>
    <dbReference type="NCBI Taxonomy" id="1457250"/>
    <lineage>
        <taxon>Archaea</taxon>
        <taxon>Methanobacteriati</taxon>
        <taxon>Methanobacteriota</taxon>
        <taxon>Stenosarchaea group</taxon>
        <taxon>Halobacteria</taxon>
        <taxon>Halobacteriales</taxon>
        <taxon>Haloarculaceae</taxon>
        <taxon>Halapricum</taxon>
    </lineage>
</organism>
<dbReference type="InterPro" id="IPR010982">
    <property type="entry name" value="Lambda_DNA-bd_dom_sf"/>
</dbReference>
<feature type="compositionally biased region" description="Polar residues" evidence="1">
    <location>
        <begin position="53"/>
        <end position="64"/>
    </location>
</feature>
<proteinExistence type="predicted"/>
<name>A0A4D6HFZ9_9EURY</name>
<dbReference type="OrthoDB" id="339114at2157"/>
<dbReference type="GeneID" id="39848763"/>
<accession>A0A4D6HFZ9</accession>
<evidence type="ECO:0000256" key="1">
    <source>
        <dbReference type="SAM" id="MobiDB-lite"/>
    </source>
</evidence>
<dbReference type="Pfam" id="PF26602">
    <property type="entry name" value="HVO_2718_N"/>
    <property type="match status" value="1"/>
</dbReference>
<dbReference type="CDD" id="cd00093">
    <property type="entry name" value="HTH_XRE"/>
    <property type="match status" value="1"/>
</dbReference>